<dbReference type="AlphaFoldDB" id="A0A3N1PBX2"/>
<dbReference type="Proteomes" id="UP000268033">
    <property type="component" value="Unassembled WGS sequence"/>
</dbReference>
<comment type="caution">
    <text evidence="1">The sequence shown here is derived from an EMBL/GenBank/DDBJ whole genome shotgun (WGS) entry which is preliminary data.</text>
</comment>
<protein>
    <submittedName>
        <fullName evidence="1">Phosphohistidine phosphatase SixA</fullName>
    </submittedName>
</protein>
<keyword evidence="2" id="KW-1185">Reference proteome</keyword>
<dbReference type="Gene3D" id="3.40.50.1240">
    <property type="entry name" value="Phosphoglycerate mutase-like"/>
    <property type="match status" value="1"/>
</dbReference>
<dbReference type="RefSeq" id="WP_123421793.1">
    <property type="nucleotide sequence ID" value="NZ_RJUL01000006.1"/>
</dbReference>
<sequence>MELLLWRHAEALDGIDDLERPLSPKGLQQASKMAAWLGRHGPGGLRLLVSPAARTLETAKVFRQKMEVSKLLAPGCQVQELVTLCHWPLGPAPVLLVGHQPSLGLLASLLLTGQPMPWAIKKGALWWLSSRTRAGEQQCVISTVLAPELL</sequence>
<dbReference type="SUPFAM" id="SSF53254">
    <property type="entry name" value="Phosphoglycerate mutase-like"/>
    <property type="match status" value="1"/>
</dbReference>
<dbReference type="InterPro" id="IPR029033">
    <property type="entry name" value="His_PPase_superfam"/>
</dbReference>
<dbReference type="EMBL" id="RJUL01000006">
    <property type="protein sequence ID" value="ROQ24891.1"/>
    <property type="molecule type" value="Genomic_DNA"/>
</dbReference>
<evidence type="ECO:0000313" key="1">
    <source>
        <dbReference type="EMBL" id="ROQ24891.1"/>
    </source>
</evidence>
<dbReference type="SMART" id="SM00855">
    <property type="entry name" value="PGAM"/>
    <property type="match status" value="1"/>
</dbReference>
<evidence type="ECO:0000313" key="2">
    <source>
        <dbReference type="Proteomes" id="UP000268033"/>
    </source>
</evidence>
<proteinExistence type="predicted"/>
<accession>A0A3N1PBX2</accession>
<dbReference type="Pfam" id="PF00300">
    <property type="entry name" value="His_Phos_1"/>
    <property type="match status" value="1"/>
</dbReference>
<dbReference type="STRING" id="584787.GCA_001247655_02281"/>
<name>A0A3N1PBX2_9GAMM</name>
<reference evidence="1 2" key="1">
    <citation type="submission" date="2018-11" db="EMBL/GenBank/DDBJ databases">
        <title>Genomic Encyclopedia of Type Strains, Phase IV (KMG-IV): sequencing the most valuable type-strain genomes for metagenomic binning, comparative biology and taxonomic classification.</title>
        <authorList>
            <person name="Goeker M."/>
        </authorList>
    </citation>
    <scope>NUCLEOTIDE SEQUENCE [LARGE SCALE GENOMIC DNA]</scope>
    <source>
        <strain evidence="1 2">DSM 21945</strain>
    </source>
</reference>
<organism evidence="1 2">
    <name type="scientific">Gallaecimonas pentaromativorans</name>
    <dbReference type="NCBI Taxonomy" id="584787"/>
    <lineage>
        <taxon>Bacteria</taxon>
        <taxon>Pseudomonadati</taxon>
        <taxon>Pseudomonadota</taxon>
        <taxon>Gammaproteobacteria</taxon>
        <taxon>Enterobacterales</taxon>
        <taxon>Gallaecimonadaceae</taxon>
        <taxon>Gallaecimonas</taxon>
    </lineage>
</organism>
<gene>
    <name evidence="1" type="ORF">EDC28_106138</name>
</gene>
<dbReference type="CDD" id="cd07067">
    <property type="entry name" value="HP_PGM_like"/>
    <property type="match status" value="1"/>
</dbReference>
<dbReference type="InterPro" id="IPR013078">
    <property type="entry name" value="His_Pase_superF_clade-1"/>
</dbReference>